<sequence length="116" mass="13069">MVKIKKNLKLASFDGGGIRALSQVEIMNNIMYRLNWDDEEDESERPTLPCEHFDLMGGSGTGGLLVLLFTKLRMSVEEASEVLSTIATQVYGNNQMEPSQRSMKLRKCLEDALKEK</sequence>
<proteinExistence type="predicted"/>
<dbReference type="OrthoDB" id="630895at2759"/>
<dbReference type="GO" id="GO:0016020">
    <property type="term" value="C:membrane"/>
    <property type="evidence" value="ECO:0007669"/>
    <property type="project" value="TreeGrafter"/>
</dbReference>
<reference evidence="4" key="2">
    <citation type="submission" date="2015-01" db="EMBL/GenBank/DDBJ databases">
        <title>Evolutionary Origins and Diversification of the Mycorrhizal Mutualists.</title>
        <authorList>
            <consortium name="DOE Joint Genome Institute"/>
            <consortium name="Mycorrhizal Genomics Consortium"/>
            <person name="Kohler A."/>
            <person name="Kuo A."/>
            <person name="Nagy L.G."/>
            <person name="Floudas D."/>
            <person name="Copeland A."/>
            <person name="Barry K.W."/>
            <person name="Cichocki N."/>
            <person name="Veneault-Fourrey C."/>
            <person name="LaButti K."/>
            <person name="Lindquist E.A."/>
            <person name="Lipzen A."/>
            <person name="Lundell T."/>
            <person name="Morin E."/>
            <person name="Murat C."/>
            <person name="Riley R."/>
            <person name="Ohm R."/>
            <person name="Sun H."/>
            <person name="Tunlid A."/>
            <person name="Henrissat B."/>
            <person name="Grigoriev I.V."/>
            <person name="Hibbett D.S."/>
            <person name="Martin F."/>
        </authorList>
    </citation>
    <scope>NUCLEOTIDE SEQUENCE [LARGE SCALE GENOMIC DNA]</scope>
    <source>
        <strain evidence="4">MAFF 305830</strain>
    </source>
</reference>
<dbReference type="SUPFAM" id="SSF52151">
    <property type="entry name" value="FabD/lysophospholipase-like"/>
    <property type="match status" value="1"/>
</dbReference>
<dbReference type="PANTHER" id="PTHR24185:SF1">
    <property type="entry name" value="CALCIUM-INDEPENDENT PHOSPHOLIPASE A2-GAMMA"/>
    <property type="match status" value="1"/>
</dbReference>
<dbReference type="Gene3D" id="3.40.1090.10">
    <property type="entry name" value="Cytosolic phospholipase A2 catalytic domain"/>
    <property type="match status" value="1"/>
</dbReference>
<name>A0A0C3B5C7_SERVB</name>
<dbReference type="Proteomes" id="UP000054097">
    <property type="component" value="Unassembled WGS sequence"/>
</dbReference>
<dbReference type="STRING" id="933852.A0A0C3B5C7"/>
<keyword evidence="4" id="KW-1185">Reference proteome</keyword>
<keyword evidence="2" id="KW-0443">Lipid metabolism</keyword>
<evidence type="ECO:0000313" key="4">
    <source>
        <dbReference type="Proteomes" id="UP000054097"/>
    </source>
</evidence>
<dbReference type="HOGENOM" id="CLU_000288_144_4_1"/>
<dbReference type="EMBL" id="KN824299">
    <property type="protein sequence ID" value="KIM27399.1"/>
    <property type="molecule type" value="Genomic_DNA"/>
</dbReference>
<organism evidence="3 4">
    <name type="scientific">Serendipita vermifera MAFF 305830</name>
    <dbReference type="NCBI Taxonomy" id="933852"/>
    <lineage>
        <taxon>Eukaryota</taxon>
        <taxon>Fungi</taxon>
        <taxon>Dikarya</taxon>
        <taxon>Basidiomycota</taxon>
        <taxon>Agaricomycotina</taxon>
        <taxon>Agaricomycetes</taxon>
        <taxon>Sebacinales</taxon>
        <taxon>Serendipitaceae</taxon>
        <taxon>Serendipita</taxon>
    </lineage>
</organism>
<dbReference type="GO" id="GO:0016042">
    <property type="term" value="P:lipid catabolic process"/>
    <property type="evidence" value="ECO:0007669"/>
    <property type="project" value="UniProtKB-KW"/>
</dbReference>
<dbReference type="AlphaFoldDB" id="A0A0C3B5C7"/>
<keyword evidence="2" id="KW-0442">Lipid degradation</keyword>
<dbReference type="InterPro" id="IPR016035">
    <property type="entry name" value="Acyl_Trfase/lysoPLipase"/>
</dbReference>
<dbReference type="PANTHER" id="PTHR24185">
    <property type="entry name" value="CALCIUM-INDEPENDENT PHOSPHOLIPASE A2-GAMMA"/>
    <property type="match status" value="1"/>
</dbReference>
<gene>
    <name evidence="3" type="ORF">M408DRAFT_169603</name>
</gene>
<evidence type="ECO:0000256" key="2">
    <source>
        <dbReference type="ARBA" id="ARBA00022963"/>
    </source>
</evidence>
<evidence type="ECO:0000313" key="3">
    <source>
        <dbReference type="EMBL" id="KIM27399.1"/>
    </source>
</evidence>
<protein>
    <submittedName>
        <fullName evidence="3">Uncharacterized protein</fullName>
    </submittedName>
</protein>
<reference evidence="3 4" key="1">
    <citation type="submission" date="2014-04" db="EMBL/GenBank/DDBJ databases">
        <authorList>
            <consortium name="DOE Joint Genome Institute"/>
            <person name="Kuo A."/>
            <person name="Zuccaro A."/>
            <person name="Kohler A."/>
            <person name="Nagy L.G."/>
            <person name="Floudas D."/>
            <person name="Copeland A."/>
            <person name="Barry K.W."/>
            <person name="Cichocki N."/>
            <person name="Veneault-Fourrey C."/>
            <person name="LaButti K."/>
            <person name="Lindquist E.A."/>
            <person name="Lipzen A."/>
            <person name="Lundell T."/>
            <person name="Morin E."/>
            <person name="Murat C."/>
            <person name="Sun H."/>
            <person name="Tunlid A."/>
            <person name="Henrissat B."/>
            <person name="Grigoriev I.V."/>
            <person name="Hibbett D.S."/>
            <person name="Martin F."/>
            <person name="Nordberg H.P."/>
            <person name="Cantor M.N."/>
            <person name="Hua S.X."/>
        </authorList>
    </citation>
    <scope>NUCLEOTIDE SEQUENCE [LARGE SCALE GENOMIC DNA]</scope>
    <source>
        <strain evidence="3 4">MAFF 305830</strain>
    </source>
</reference>
<accession>A0A0C3B5C7</accession>
<dbReference type="GO" id="GO:0019369">
    <property type="term" value="P:arachidonate metabolic process"/>
    <property type="evidence" value="ECO:0007669"/>
    <property type="project" value="TreeGrafter"/>
</dbReference>
<evidence type="ECO:0000256" key="1">
    <source>
        <dbReference type="ARBA" id="ARBA00022801"/>
    </source>
</evidence>
<keyword evidence="1" id="KW-0378">Hydrolase</keyword>
<dbReference type="GO" id="GO:0047499">
    <property type="term" value="F:calcium-independent phospholipase A2 activity"/>
    <property type="evidence" value="ECO:0007669"/>
    <property type="project" value="TreeGrafter"/>
</dbReference>